<feature type="binding site" description="in other chain" evidence="10">
    <location>
        <begin position="181"/>
        <end position="183"/>
    </location>
    <ligand>
        <name>substrate</name>
        <note>ligand shared between dimeric partners</note>
    </ligand>
</feature>
<dbReference type="PROSITE" id="PS00433">
    <property type="entry name" value="PHOSPHOFRUCTOKINASE"/>
    <property type="match status" value="1"/>
</dbReference>
<keyword evidence="7 10" id="KW-0418">Kinase</keyword>
<dbReference type="EMBL" id="PISP01000001">
    <property type="protein sequence ID" value="PKD44220.1"/>
    <property type="molecule type" value="Genomic_DNA"/>
</dbReference>
<evidence type="ECO:0000256" key="4">
    <source>
        <dbReference type="ARBA" id="ARBA00022490"/>
    </source>
</evidence>
<feature type="binding site" evidence="10">
    <location>
        <position position="276"/>
    </location>
    <ligand>
        <name>substrate</name>
        <note>ligand shared between dimeric partners</note>
    </ligand>
</feature>
<gene>
    <name evidence="10" type="primary">pfkA</name>
    <name evidence="12" type="ORF">CWD77_01770</name>
</gene>
<protein>
    <recommendedName>
        <fullName evidence="10">ATP-dependent 6-phosphofructokinase</fullName>
        <shortName evidence="10">ATP-PFK</shortName>
        <shortName evidence="10">Phosphofructokinase</shortName>
        <ecNumber evidence="10">2.7.1.11</ecNumber>
    </recommendedName>
    <alternativeName>
        <fullName evidence="10">Phosphohexokinase</fullName>
    </alternativeName>
</protein>
<organism evidence="12 13">
    <name type="scientific">Rhodohalobacter barkolensis</name>
    <dbReference type="NCBI Taxonomy" id="2053187"/>
    <lineage>
        <taxon>Bacteria</taxon>
        <taxon>Pseudomonadati</taxon>
        <taxon>Balneolota</taxon>
        <taxon>Balneolia</taxon>
        <taxon>Balneolales</taxon>
        <taxon>Balneolaceae</taxon>
        <taxon>Rhodohalobacter</taxon>
    </lineage>
</organism>
<comment type="function">
    <text evidence="10">Catalyzes the phosphorylation of D-fructose 6-phosphate to fructose 1,6-bisphosphate by ATP, the first committing step of glycolysis.</text>
</comment>
<dbReference type="HAMAP" id="MF_01976">
    <property type="entry name" value="Phosphofructokinase_III"/>
    <property type="match status" value="1"/>
</dbReference>
<feature type="binding site" description="in other chain" evidence="10">
    <location>
        <begin position="282"/>
        <end position="285"/>
    </location>
    <ligand>
        <name>substrate</name>
        <note>ligand shared between dimeric partners</note>
    </ligand>
</feature>
<keyword evidence="8 10" id="KW-0460">Magnesium</keyword>
<evidence type="ECO:0000313" key="12">
    <source>
        <dbReference type="EMBL" id="PKD44220.1"/>
    </source>
</evidence>
<evidence type="ECO:0000256" key="5">
    <source>
        <dbReference type="ARBA" id="ARBA00022679"/>
    </source>
</evidence>
<dbReference type="GO" id="GO:0048029">
    <property type="term" value="F:monosaccharide binding"/>
    <property type="evidence" value="ECO:0007669"/>
    <property type="project" value="TreeGrafter"/>
</dbReference>
<dbReference type="InterPro" id="IPR035966">
    <property type="entry name" value="PKF_sf"/>
</dbReference>
<keyword evidence="4 10" id="KW-0963">Cytoplasm</keyword>
<feature type="binding site" evidence="10">
    <location>
        <position position="10"/>
    </location>
    <ligand>
        <name>ATP</name>
        <dbReference type="ChEBI" id="CHEBI:30616"/>
    </ligand>
</feature>
<comment type="caution">
    <text evidence="10">Lacks conserved residue(s) required for the propagation of feature annotation.</text>
</comment>
<dbReference type="GO" id="GO:0003872">
    <property type="term" value="F:6-phosphofructokinase activity"/>
    <property type="evidence" value="ECO:0007669"/>
    <property type="project" value="UniProtKB-UniRule"/>
</dbReference>
<evidence type="ECO:0000256" key="7">
    <source>
        <dbReference type="ARBA" id="ARBA00022777"/>
    </source>
</evidence>
<dbReference type="NCBIfam" id="NF002872">
    <property type="entry name" value="PRK03202.1"/>
    <property type="match status" value="1"/>
</dbReference>
<proteinExistence type="inferred from homology"/>
<keyword evidence="6 10" id="KW-0479">Metal-binding</keyword>
<dbReference type="PRINTS" id="PR00476">
    <property type="entry name" value="PHFRCTKINASE"/>
</dbReference>
<keyword evidence="13" id="KW-1185">Reference proteome</keyword>
<comment type="subunit">
    <text evidence="10">Homodimer or homotetramer.</text>
</comment>
<reference evidence="12 13" key="1">
    <citation type="submission" date="2017-11" db="EMBL/GenBank/DDBJ databases">
        <title>Rhodohalobacter 15182 sp. nov., isolated from a salt lake.</title>
        <authorList>
            <person name="Han S."/>
        </authorList>
    </citation>
    <scope>NUCLEOTIDE SEQUENCE [LARGE SCALE GENOMIC DNA]</scope>
    <source>
        <strain evidence="12 13">15182</strain>
    </source>
</reference>
<comment type="pathway">
    <text evidence="3 10">Carbohydrate degradation; glycolysis; D-glyceraldehyde 3-phosphate and glycerone phosphate from D-glucose: step 3/4.</text>
</comment>
<keyword evidence="5 10" id="KW-0808">Transferase</keyword>
<dbReference type="UniPathway" id="UPA00109">
    <property type="reaction ID" value="UER00182"/>
</dbReference>
<keyword evidence="10" id="KW-0067">ATP-binding</keyword>
<feature type="binding site" evidence="10">
    <location>
        <begin position="114"/>
        <end position="117"/>
    </location>
    <ligand>
        <name>ATP</name>
        <dbReference type="ChEBI" id="CHEBI:30616"/>
    </ligand>
</feature>
<dbReference type="GO" id="GO:0005945">
    <property type="term" value="C:6-phosphofructokinase complex"/>
    <property type="evidence" value="ECO:0007669"/>
    <property type="project" value="TreeGrafter"/>
</dbReference>
<dbReference type="InterPro" id="IPR015912">
    <property type="entry name" value="Phosphofructokinase_CS"/>
</dbReference>
<dbReference type="Gene3D" id="3.40.50.460">
    <property type="entry name" value="Phosphofructokinase domain"/>
    <property type="match status" value="1"/>
</dbReference>
<feature type="binding site" evidence="10">
    <location>
        <position position="115"/>
    </location>
    <ligand>
        <name>Mg(2+)</name>
        <dbReference type="ChEBI" id="CHEBI:18420"/>
        <note>catalytic</note>
    </ligand>
</feature>
<evidence type="ECO:0000256" key="9">
    <source>
        <dbReference type="ARBA" id="ARBA00023152"/>
    </source>
</evidence>
<evidence type="ECO:0000259" key="11">
    <source>
        <dbReference type="Pfam" id="PF00365"/>
    </source>
</evidence>
<evidence type="ECO:0000256" key="10">
    <source>
        <dbReference type="HAMAP-Rule" id="MF_01976"/>
    </source>
</evidence>
<dbReference type="Gene3D" id="3.40.50.450">
    <property type="match status" value="1"/>
</dbReference>
<feature type="active site" description="Proton acceptor" evidence="10">
    <location>
        <position position="139"/>
    </location>
</feature>
<dbReference type="GO" id="GO:0061621">
    <property type="term" value="P:canonical glycolysis"/>
    <property type="evidence" value="ECO:0007669"/>
    <property type="project" value="TreeGrafter"/>
</dbReference>
<sequence>MRIAINTGGGDAPGLNAAIRSATLSAIRRGWEVFGIRNGYGSLYSDEPFIPLTRQRVHGITLQGGTILGTANRGNPFEMPYQKKDGSWGLEDRSDEAVEVFESHNIDALVAIGGDGSMRIAHKLTQKGVPVVGVPKTIDNDIWGCEVTLGFDTAVTTATEAIDKITTTAESHRRIMVIEVMGRYAGWIALHSGLSASADVILIPEIEFSLDSIAQKIMEKEKKGETYSIVVVAEGAKEVGGDHFVKGKVIGQAEQLGGVGEYLEKKLSEMTGKESRSLVLGHLQRGGTPSTSDRLISLRFGAAAIRSLADKDFNKMIVMQQNEIRRIPLSEVADKIKLVPLDGDTILTAREIGVCLGN</sequence>
<dbReference type="GO" id="GO:0047334">
    <property type="term" value="F:diphosphate-fructose-6-phosphate 1-phosphotransferase activity"/>
    <property type="evidence" value="ECO:0007669"/>
    <property type="project" value="InterPro"/>
</dbReference>
<evidence type="ECO:0000256" key="6">
    <source>
        <dbReference type="ARBA" id="ARBA00022723"/>
    </source>
</evidence>
<dbReference type="InterPro" id="IPR000023">
    <property type="entry name" value="Phosphofructokinase_dom"/>
</dbReference>
<dbReference type="GO" id="GO:0005524">
    <property type="term" value="F:ATP binding"/>
    <property type="evidence" value="ECO:0007669"/>
    <property type="project" value="UniProtKB-KW"/>
</dbReference>
<dbReference type="Pfam" id="PF00365">
    <property type="entry name" value="PFK"/>
    <property type="match status" value="1"/>
</dbReference>
<keyword evidence="9 10" id="KW-0324">Glycolysis</keyword>
<comment type="similarity">
    <text evidence="10">Belongs to the phosphofructokinase type A (PFKA) family. Mixed-substrate PFK group III subfamily.</text>
</comment>
<feature type="binding site" evidence="10">
    <location>
        <position position="174"/>
    </location>
    <ligand>
        <name>substrate</name>
        <note>ligand shared between dimeric partners</note>
    </ligand>
</feature>
<feature type="site" description="Important for substrate specificity; cannot use PPi as phosphoryl donor" evidence="10">
    <location>
        <position position="116"/>
    </location>
</feature>
<keyword evidence="10" id="KW-0547">Nucleotide-binding</keyword>
<feature type="binding site" description="in other chain" evidence="10">
    <location>
        <position position="234"/>
    </location>
    <ligand>
        <name>substrate</name>
        <note>ligand shared between dimeric partners</note>
    </ligand>
</feature>
<dbReference type="InterPro" id="IPR012829">
    <property type="entry name" value="Phosphofructokinase_III"/>
</dbReference>
<dbReference type="PANTHER" id="PTHR13697:SF52">
    <property type="entry name" value="ATP-DEPENDENT 6-PHOSPHOFRUCTOKINASE 3"/>
    <property type="match status" value="1"/>
</dbReference>
<dbReference type="PANTHER" id="PTHR13697">
    <property type="entry name" value="PHOSPHOFRUCTOKINASE"/>
    <property type="match status" value="1"/>
</dbReference>
<dbReference type="InterPro" id="IPR022953">
    <property type="entry name" value="ATP_PFK"/>
</dbReference>
<dbReference type="GO" id="GO:0016208">
    <property type="term" value="F:AMP binding"/>
    <property type="evidence" value="ECO:0007669"/>
    <property type="project" value="TreeGrafter"/>
</dbReference>
<comment type="caution">
    <text evidence="12">The sequence shown here is derived from an EMBL/GenBank/DDBJ whole genome shotgun (WGS) entry which is preliminary data.</text>
</comment>
<dbReference type="AlphaFoldDB" id="A0A2N0VJ55"/>
<dbReference type="GO" id="GO:0042802">
    <property type="term" value="F:identical protein binding"/>
    <property type="evidence" value="ECO:0007669"/>
    <property type="project" value="TreeGrafter"/>
</dbReference>
<dbReference type="EC" id="2.7.1.11" evidence="10"/>
<dbReference type="Proteomes" id="UP000233398">
    <property type="component" value="Unassembled WGS sequence"/>
</dbReference>
<dbReference type="GO" id="GO:0046872">
    <property type="term" value="F:metal ion binding"/>
    <property type="evidence" value="ECO:0007669"/>
    <property type="project" value="UniProtKB-KW"/>
</dbReference>
<evidence type="ECO:0000256" key="2">
    <source>
        <dbReference type="ARBA" id="ARBA00004496"/>
    </source>
</evidence>
<comment type="cofactor">
    <cofactor evidence="1 10">
        <name>Mg(2+)</name>
        <dbReference type="ChEBI" id="CHEBI:18420"/>
    </cofactor>
</comment>
<evidence type="ECO:0000313" key="13">
    <source>
        <dbReference type="Proteomes" id="UP000233398"/>
    </source>
</evidence>
<feature type="binding site" description="in other chain" evidence="10">
    <location>
        <begin position="137"/>
        <end position="139"/>
    </location>
    <ligand>
        <name>substrate</name>
        <note>ligand shared between dimeric partners</note>
    </ligand>
</feature>
<dbReference type="GO" id="GO:0006002">
    <property type="term" value="P:fructose 6-phosphate metabolic process"/>
    <property type="evidence" value="ECO:0007669"/>
    <property type="project" value="InterPro"/>
</dbReference>
<feature type="binding site" evidence="10">
    <location>
        <begin position="73"/>
        <end position="74"/>
    </location>
    <ligand>
        <name>ATP</name>
        <dbReference type="ChEBI" id="CHEBI:30616"/>
    </ligand>
</feature>
<dbReference type="GO" id="GO:0070095">
    <property type="term" value="F:fructose-6-phosphate binding"/>
    <property type="evidence" value="ECO:0007669"/>
    <property type="project" value="TreeGrafter"/>
</dbReference>
<evidence type="ECO:0000256" key="8">
    <source>
        <dbReference type="ARBA" id="ARBA00022842"/>
    </source>
</evidence>
<feature type="domain" description="Phosphofructokinase" evidence="11">
    <location>
        <begin position="2"/>
        <end position="306"/>
    </location>
</feature>
<name>A0A2N0VJ55_9BACT</name>
<evidence type="ECO:0000256" key="1">
    <source>
        <dbReference type="ARBA" id="ARBA00001946"/>
    </source>
</evidence>
<dbReference type="RefSeq" id="WP_101071510.1">
    <property type="nucleotide sequence ID" value="NZ_PISP01000001.1"/>
</dbReference>
<dbReference type="InterPro" id="IPR012003">
    <property type="entry name" value="ATP_PFK_prok-type"/>
</dbReference>
<comment type="catalytic activity">
    <reaction evidence="10">
        <text>beta-D-fructose 6-phosphate + ATP = beta-D-fructose 1,6-bisphosphate + ADP + H(+)</text>
        <dbReference type="Rhea" id="RHEA:16109"/>
        <dbReference type="ChEBI" id="CHEBI:15378"/>
        <dbReference type="ChEBI" id="CHEBI:30616"/>
        <dbReference type="ChEBI" id="CHEBI:32966"/>
        <dbReference type="ChEBI" id="CHEBI:57634"/>
        <dbReference type="ChEBI" id="CHEBI:456216"/>
        <dbReference type="EC" id="2.7.1.11"/>
    </reaction>
</comment>
<dbReference type="PIRSF" id="PIRSF000532">
    <property type="entry name" value="ATP_PFK_prok"/>
    <property type="match status" value="1"/>
</dbReference>
<dbReference type="SUPFAM" id="SSF53784">
    <property type="entry name" value="Phosphofructokinase"/>
    <property type="match status" value="1"/>
</dbReference>
<evidence type="ECO:0000256" key="3">
    <source>
        <dbReference type="ARBA" id="ARBA00004679"/>
    </source>
</evidence>
<dbReference type="OrthoDB" id="9802503at2"/>
<accession>A0A2N0VJ55</accession>
<comment type="subcellular location">
    <subcellularLocation>
        <location evidence="2 10">Cytoplasm</location>
    </subcellularLocation>
</comment>
<dbReference type="FunFam" id="3.40.50.460:FF:000002">
    <property type="entry name" value="ATP-dependent 6-phosphofructokinase"/>
    <property type="match status" value="1"/>
</dbReference>
<dbReference type="GO" id="GO:0030388">
    <property type="term" value="P:fructose 1,6-bisphosphate metabolic process"/>
    <property type="evidence" value="ECO:0007669"/>
    <property type="project" value="TreeGrafter"/>
</dbReference>